<dbReference type="RefSeq" id="WP_117678737.1">
    <property type="nucleotide sequence ID" value="NZ_QSRJ01000001.1"/>
</dbReference>
<comment type="subcellular location">
    <subcellularLocation>
        <location evidence="1">Cell membrane</location>
        <topology evidence="1">Multi-pass membrane protein</topology>
    </subcellularLocation>
</comment>
<evidence type="ECO:0000256" key="12">
    <source>
        <dbReference type="SAM" id="Phobius"/>
    </source>
</evidence>
<dbReference type="PANTHER" id="PTHR30009:SF12">
    <property type="entry name" value="PHOSPHOTRANSFERASE IIC COMPONENT GLVC"/>
    <property type="match status" value="1"/>
</dbReference>
<dbReference type="Pfam" id="PF02378">
    <property type="entry name" value="PTS_EIIC"/>
    <property type="match status" value="1"/>
</dbReference>
<proteinExistence type="predicted"/>
<feature type="transmembrane region" description="Helical" evidence="12">
    <location>
        <begin position="273"/>
        <end position="294"/>
    </location>
</feature>
<gene>
    <name evidence="15" type="ORF">DXC81_00670</name>
</gene>
<evidence type="ECO:0000256" key="3">
    <source>
        <dbReference type="ARBA" id="ARBA00022475"/>
    </source>
</evidence>
<dbReference type="GO" id="GO:0016301">
    <property type="term" value="F:kinase activity"/>
    <property type="evidence" value="ECO:0007669"/>
    <property type="project" value="UniProtKB-KW"/>
</dbReference>
<evidence type="ECO:0000256" key="7">
    <source>
        <dbReference type="ARBA" id="ARBA00022692"/>
    </source>
</evidence>
<dbReference type="InterPro" id="IPR001996">
    <property type="entry name" value="PTS_IIB_1"/>
</dbReference>
<dbReference type="NCBIfam" id="TIGR02005">
    <property type="entry name" value="PTS-IIBC-alpha"/>
    <property type="match status" value="1"/>
</dbReference>
<keyword evidence="7 12" id="KW-0812">Transmembrane</keyword>
<reference evidence="15 16" key="1">
    <citation type="submission" date="2018-08" db="EMBL/GenBank/DDBJ databases">
        <title>A genome reference for cultivated species of the human gut microbiota.</title>
        <authorList>
            <person name="Zou Y."/>
            <person name="Xue W."/>
            <person name="Luo G."/>
        </authorList>
    </citation>
    <scope>NUCLEOTIDE SEQUENCE [LARGE SCALE GENOMIC DNA]</scope>
    <source>
        <strain evidence="15 16">TF08-14</strain>
    </source>
</reference>
<organism evidence="15 16">
    <name type="scientific">Collinsella tanakaei</name>
    <dbReference type="NCBI Taxonomy" id="626935"/>
    <lineage>
        <taxon>Bacteria</taxon>
        <taxon>Bacillati</taxon>
        <taxon>Actinomycetota</taxon>
        <taxon>Coriobacteriia</taxon>
        <taxon>Coriobacteriales</taxon>
        <taxon>Coriobacteriaceae</taxon>
        <taxon>Collinsella</taxon>
    </lineage>
</organism>
<dbReference type="Pfam" id="PF00367">
    <property type="entry name" value="PTS_EIIB"/>
    <property type="match status" value="1"/>
</dbReference>
<dbReference type="InterPro" id="IPR018113">
    <property type="entry name" value="PTrfase_EIIB_Cys"/>
</dbReference>
<keyword evidence="3" id="KW-1003">Cell membrane</keyword>
<dbReference type="AlphaFoldDB" id="A0A3E4QYQ7"/>
<dbReference type="InterPro" id="IPR036878">
    <property type="entry name" value="Glu_permease_IIB"/>
</dbReference>
<feature type="transmembrane region" description="Helical" evidence="12">
    <location>
        <begin position="12"/>
        <end position="34"/>
    </location>
</feature>
<dbReference type="PANTHER" id="PTHR30009">
    <property type="entry name" value="CYTOCHROME C-TYPE SYNTHESIS PROTEIN AND PTS TRANSMEMBRANE COMPONENT"/>
    <property type="match status" value="1"/>
</dbReference>
<feature type="transmembrane region" description="Helical" evidence="12">
    <location>
        <begin position="54"/>
        <end position="79"/>
    </location>
</feature>
<dbReference type="Proteomes" id="UP000260943">
    <property type="component" value="Unassembled WGS sequence"/>
</dbReference>
<dbReference type="Gene3D" id="3.30.1360.60">
    <property type="entry name" value="Glucose permease domain IIB"/>
    <property type="match status" value="1"/>
</dbReference>
<evidence type="ECO:0000313" key="16">
    <source>
        <dbReference type="Proteomes" id="UP000260943"/>
    </source>
</evidence>
<dbReference type="InterPro" id="IPR003352">
    <property type="entry name" value="PTS_EIIC"/>
</dbReference>
<dbReference type="SUPFAM" id="SSF55604">
    <property type="entry name" value="Glucose permease domain IIB"/>
    <property type="match status" value="1"/>
</dbReference>
<feature type="transmembrane region" description="Helical" evidence="12">
    <location>
        <begin position="126"/>
        <end position="152"/>
    </location>
</feature>
<feature type="transmembrane region" description="Helical" evidence="12">
    <location>
        <begin position="330"/>
        <end position="351"/>
    </location>
</feature>
<keyword evidence="2" id="KW-0813">Transport</keyword>
<feature type="transmembrane region" description="Helical" evidence="12">
    <location>
        <begin position="238"/>
        <end position="261"/>
    </location>
</feature>
<dbReference type="GO" id="GO:0009401">
    <property type="term" value="P:phosphoenolpyruvate-dependent sugar phosphotransferase system"/>
    <property type="evidence" value="ECO:0007669"/>
    <property type="project" value="UniProtKB-KW"/>
</dbReference>
<evidence type="ECO:0000256" key="9">
    <source>
        <dbReference type="ARBA" id="ARBA00022989"/>
    </source>
</evidence>
<feature type="transmembrane region" description="Helical" evidence="12">
    <location>
        <begin position="306"/>
        <end position="324"/>
    </location>
</feature>
<feature type="domain" description="PTS EIIB type-1" evidence="13">
    <location>
        <begin position="454"/>
        <end position="530"/>
    </location>
</feature>
<keyword evidence="6" id="KW-0598">Phosphotransferase system</keyword>
<dbReference type="InterPro" id="IPR010975">
    <property type="entry name" value="PTS_IIBC_a_glc"/>
</dbReference>
<dbReference type="InterPro" id="IPR050429">
    <property type="entry name" value="PTS_Glucose_EIICBA"/>
</dbReference>
<dbReference type="PROSITE" id="PS51098">
    <property type="entry name" value="PTS_EIIB_TYPE_1"/>
    <property type="match status" value="1"/>
</dbReference>
<name>A0A3E4QYQ7_9ACTN</name>
<keyword evidence="4" id="KW-0762">Sugar transport</keyword>
<dbReference type="NCBIfam" id="TIGR00826">
    <property type="entry name" value="EIIB_glc"/>
    <property type="match status" value="1"/>
</dbReference>
<feature type="transmembrane region" description="Helical" evidence="12">
    <location>
        <begin position="384"/>
        <end position="406"/>
    </location>
</feature>
<feature type="domain" description="PTS EIIC type-1" evidence="14">
    <location>
        <begin position="1"/>
        <end position="418"/>
    </location>
</feature>
<feature type="active site" description="Phosphocysteine intermediate; for EIIB activity" evidence="11">
    <location>
        <position position="476"/>
    </location>
</feature>
<keyword evidence="8" id="KW-0418">Kinase</keyword>
<keyword evidence="9 12" id="KW-1133">Transmembrane helix</keyword>
<evidence type="ECO:0000256" key="8">
    <source>
        <dbReference type="ARBA" id="ARBA00022777"/>
    </source>
</evidence>
<evidence type="ECO:0000256" key="5">
    <source>
        <dbReference type="ARBA" id="ARBA00022679"/>
    </source>
</evidence>
<feature type="transmembrane region" description="Helical" evidence="12">
    <location>
        <begin position="206"/>
        <end position="226"/>
    </location>
</feature>
<dbReference type="GO" id="GO:0005886">
    <property type="term" value="C:plasma membrane"/>
    <property type="evidence" value="ECO:0007669"/>
    <property type="project" value="UniProtKB-SubCell"/>
</dbReference>
<keyword evidence="10 12" id="KW-0472">Membrane</keyword>
<accession>A0A3E4QYQ7</accession>
<protein>
    <submittedName>
        <fullName evidence="15">PTS alpha-glucoside transporter subunit IIBC</fullName>
    </submittedName>
</protein>
<evidence type="ECO:0000259" key="14">
    <source>
        <dbReference type="PROSITE" id="PS51103"/>
    </source>
</evidence>
<keyword evidence="5" id="KW-0808">Transferase</keyword>
<comment type="caution">
    <text evidence="15">The sequence shown here is derived from an EMBL/GenBank/DDBJ whole genome shotgun (WGS) entry which is preliminary data.</text>
</comment>
<dbReference type="CDD" id="cd00212">
    <property type="entry name" value="PTS_IIB_glc"/>
    <property type="match status" value="1"/>
</dbReference>
<sequence>MMQKIQKFGGAMFTPVMLFAFAGVVIGFGTLFTTEVIFGPLAAPGTMWYGVWNVILQGGWTVFNQLPLLFAVSLPIGLANKQNARCCMEALVGYLTFQYFVSTMLSQWGGFFGVDFAAEVGGTSGLAMIASIKTLDMGMIGALAVSGIIIAIHNKFYEVELPEWLGVFAGSTFVYIITFFVMIPVAFAACLLWPHVQDGIRAFQGFVATTGTLGVGVFAFLERALIPFGLHHLMYSPFYYDNAVVDGGIYTAFATALPQIAASTDSLKELAPYAAFTCSSWSKIFGCPGIALAFYATAKPEKKKELLSLLIPITLTAIFCGVTEPIEFTFLFIAPPLFIVHCVLAALLAMAINMVGCVGVFAGGLIEISSLNFIPLMANHWQQYAMTLVVGLVFTAIWFVVFRFLIVKFDFKTPGREDDAEQVKFHSKAEYRAAKNGELASGATADVDEADPYAVMAAGVLELLGGADNIVDVTNCVTRLRVNVKDETLVADDPDFKSIGTSGIAKNGKGMQVIIGLKVPKVRDRFEALL</sequence>
<evidence type="ECO:0000256" key="10">
    <source>
        <dbReference type="ARBA" id="ARBA00023136"/>
    </source>
</evidence>
<dbReference type="GO" id="GO:0090563">
    <property type="term" value="F:protein-phosphocysteine-sugar phosphotransferase activity"/>
    <property type="evidence" value="ECO:0007669"/>
    <property type="project" value="TreeGrafter"/>
</dbReference>
<feature type="transmembrane region" description="Helical" evidence="12">
    <location>
        <begin position="358"/>
        <end position="378"/>
    </location>
</feature>
<evidence type="ECO:0000259" key="13">
    <source>
        <dbReference type="PROSITE" id="PS51098"/>
    </source>
</evidence>
<evidence type="ECO:0000313" key="15">
    <source>
        <dbReference type="EMBL" id="RGL12211.1"/>
    </source>
</evidence>
<dbReference type="PROSITE" id="PS51103">
    <property type="entry name" value="PTS_EIIC_TYPE_1"/>
    <property type="match status" value="1"/>
</dbReference>
<feature type="transmembrane region" description="Helical" evidence="12">
    <location>
        <begin position="91"/>
        <end position="114"/>
    </location>
</feature>
<evidence type="ECO:0000256" key="1">
    <source>
        <dbReference type="ARBA" id="ARBA00004651"/>
    </source>
</evidence>
<dbReference type="EMBL" id="QSRJ01000001">
    <property type="protein sequence ID" value="RGL12211.1"/>
    <property type="molecule type" value="Genomic_DNA"/>
</dbReference>
<evidence type="ECO:0000256" key="4">
    <source>
        <dbReference type="ARBA" id="ARBA00022597"/>
    </source>
</evidence>
<dbReference type="GO" id="GO:0008982">
    <property type="term" value="F:protein-N(PI)-phosphohistidine-sugar phosphotransferase activity"/>
    <property type="evidence" value="ECO:0007669"/>
    <property type="project" value="InterPro"/>
</dbReference>
<feature type="transmembrane region" description="Helical" evidence="12">
    <location>
        <begin position="164"/>
        <end position="194"/>
    </location>
</feature>
<evidence type="ECO:0000256" key="6">
    <source>
        <dbReference type="ARBA" id="ARBA00022683"/>
    </source>
</evidence>
<dbReference type="InterPro" id="IPR013013">
    <property type="entry name" value="PTS_EIIC_1"/>
</dbReference>
<evidence type="ECO:0000256" key="11">
    <source>
        <dbReference type="PROSITE-ProRule" id="PRU00421"/>
    </source>
</evidence>
<dbReference type="PROSITE" id="PS01035">
    <property type="entry name" value="PTS_EIIB_TYPE_1_CYS"/>
    <property type="match status" value="1"/>
</dbReference>
<evidence type="ECO:0000256" key="2">
    <source>
        <dbReference type="ARBA" id="ARBA00022448"/>
    </source>
</evidence>